<dbReference type="Gene3D" id="2.60.120.1440">
    <property type="match status" value="1"/>
</dbReference>
<dbReference type="RefSeq" id="WP_130541572.1">
    <property type="nucleotide sequence ID" value="NZ_CP042431.1"/>
</dbReference>
<dbReference type="InterPro" id="IPR006860">
    <property type="entry name" value="FecR"/>
</dbReference>
<keyword evidence="1" id="KW-1133">Transmembrane helix</keyword>
<feature type="transmembrane region" description="Helical" evidence="1">
    <location>
        <begin position="91"/>
        <end position="109"/>
    </location>
</feature>
<sequence>MTKNEIIAILQKHRKGEKLTAEESVRFNELVTNQELTPDALYELLLVEDQVQTYDADRWEPVLTKVFNVDKFEERIESAPVVHRVHFLRKWWAAASIIVLLSAVVYFYLKPSKLNQDKGIANTDSIEIQPGKTGAILTLADGSRVSLDSIQNGEIALQGGVRAKVVNGALMYEGQGQEMLYNTMSTPKGRQFQVTLPDGTGVWLNAASSIRYPTSFTGAERKVEITGEVYFEVKKDIRPFIVSADNRAEVTVLGTSFNVNSYSNETEIRATLLEGAVQVSKGAQSVIIKPGEQAVVQQTISITKGVALEKVMAWKAGLFNFEDVSLGEAMRQLERWYDIEVIYEKDIPNIELEGEMSKDITLNGLMNVLKELGVRYKLEGRKLTILP</sequence>
<dbReference type="FunFam" id="2.60.120.1440:FF:000001">
    <property type="entry name" value="Putative anti-sigma factor"/>
    <property type="match status" value="1"/>
</dbReference>
<evidence type="ECO:0000259" key="2">
    <source>
        <dbReference type="Pfam" id="PF04773"/>
    </source>
</evidence>
<comment type="caution">
    <text evidence="4">The sequence shown here is derived from an EMBL/GenBank/DDBJ whole genome shotgun (WGS) entry which is preliminary data.</text>
</comment>
<accession>A0A4Q7MSX3</accession>
<dbReference type="OrthoDB" id="646755at2"/>
<dbReference type="EMBL" id="SGXA01000002">
    <property type="protein sequence ID" value="RZS71034.1"/>
    <property type="molecule type" value="Genomic_DNA"/>
</dbReference>
<evidence type="ECO:0000259" key="3">
    <source>
        <dbReference type="Pfam" id="PF16344"/>
    </source>
</evidence>
<feature type="domain" description="Protein FecR C-terminal" evidence="3">
    <location>
        <begin position="319"/>
        <end position="385"/>
    </location>
</feature>
<dbReference type="Pfam" id="PF04773">
    <property type="entry name" value="FecR"/>
    <property type="match status" value="1"/>
</dbReference>
<keyword evidence="1" id="KW-0472">Membrane</keyword>
<gene>
    <name evidence="4" type="ORF">EV199_2934</name>
</gene>
<proteinExistence type="predicted"/>
<name>A0A4Q7MSX3_9BACT</name>
<dbReference type="PANTHER" id="PTHR30273">
    <property type="entry name" value="PERIPLASMIC SIGNAL SENSOR AND SIGMA FACTOR ACTIVATOR FECR-RELATED"/>
    <property type="match status" value="1"/>
</dbReference>
<evidence type="ECO:0000313" key="4">
    <source>
        <dbReference type="EMBL" id="RZS71034.1"/>
    </source>
</evidence>
<protein>
    <submittedName>
        <fullName evidence="4">FecR family protein</fullName>
    </submittedName>
</protein>
<keyword evidence="1" id="KW-0812">Transmembrane</keyword>
<reference evidence="4 5" key="1">
    <citation type="submission" date="2019-02" db="EMBL/GenBank/DDBJ databases">
        <title>Genomic Encyclopedia of Type Strains, Phase IV (KMG-IV): sequencing the most valuable type-strain genomes for metagenomic binning, comparative biology and taxonomic classification.</title>
        <authorList>
            <person name="Goeker M."/>
        </authorList>
    </citation>
    <scope>NUCLEOTIDE SEQUENCE [LARGE SCALE GENOMIC DNA]</scope>
    <source>
        <strain evidence="4 5">DSM 18116</strain>
    </source>
</reference>
<dbReference type="InterPro" id="IPR012373">
    <property type="entry name" value="Ferrdict_sens_TM"/>
</dbReference>
<dbReference type="Gene3D" id="3.55.50.30">
    <property type="match status" value="1"/>
</dbReference>
<evidence type="ECO:0000313" key="5">
    <source>
        <dbReference type="Proteomes" id="UP000293874"/>
    </source>
</evidence>
<dbReference type="PANTHER" id="PTHR30273:SF2">
    <property type="entry name" value="PROTEIN FECR"/>
    <property type="match status" value="1"/>
</dbReference>
<keyword evidence="5" id="KW-1185">Reference proteome</keyword>
<feature type="domain" description="FecR protein" evidence="2">
    <location>
        <begin position="183"/>
        <end position="278"/>
    </location>
</feature>
<dbReference type="AlphaFoldDB" id="A0A4Q7MSX3"/>
<dbReference type="GO" id="GO:0016989">
    <property type="term" value="F:sigma factor antagonist activity"/>
    <property type="evidence" value="ECO:0007669"/>
    <property type="project" value="TreeGrafter"/>
</dbReference>
<organism evidence="4 5">
    <name type="scientific">Pseudobacter ginsenosidimutans</name>
    <dbReference type="NCBI Taxonomy" id="661488"/>
    <lineage>
        <taxon>Bacteria</taxon>
        <taxon>Pseudomonadati</taxon>
        <taxon>Bacteroidota</taxon>
        <taxon>Chitinophagia</taxon>
        <taxon>Chitinophagales</taxon>
        <taxon>Chitinophagaceae</taxon>
        <taxon>Pseudobacter</taxon>
    </lineage>
</organism>
<dbReference type="Proteomes" id="UP000293874">
    <property type="component" value="Unassembled WGS sequence"/>
</dbReference>
<dbReference type="Pfam" id="PF16344">
    <property type="entry name" value="FecR_C"/>
    <property type="match status" value="1"/>
</dbReference>
<evidence type="ECO:0000256" key="1">
    <source>
        <dbReference type="SAM" id="Phobius"/>
    </source>
</evidence>
<dbReference type="InterPro" id="IPR032508">
    <property type="entry name" value="FecR_C"/>
</dbReference>